<feature type="region of interest" description="Disordered" evidence="1">
    <location>
        <begin position="28"/>
        <end position="154"/>
    </location>
</feature>
<reference evidence="2 3" key="1">
    <citation type="journal article" date="2016" name="Nat. Commun.">
        <title>Ectomycorrhizal ecology is imprinted in the genome of the dominant symbiotic fungus Cenococcum geophilum.</title>
        <authorList>
            <consortium name="DOE Joint Genome Institute"/>
            <person name="Peter M."/>
            <person name="Kohler A."/>
            <person name="Ohm R.A."/>
            <person name="Kuo A."/>
            <person name="Krutzmann J."/>
            <person name="Morin E."/>
            <person name="Arend M."/>
            <person name="Barry K.W."/>
            <person name="Binder M."/>
            <person name="Choi C."/>
            <person name="Clum A."/>
            <person name="Copeland A."/>
            <person name="Grisel N."/>
            <person name="Haridas S."/>
            <person name="Kipfer T."/>
            <person name="LaButti K."/>
            <person name="Lindquist E."/>
            <person name="Lipzen A."/>
            <person name="Maire R."/>
            <person name="Meier B."/>
            <person name="Mihaltcheva S."/>
            <person name="Molinier V."/>
            <person name="Murat C."/>
            <person name="Poggeler S."/>
            <person name="Quandt C.A."/>
            <person name="Sperisen C."/>
            <person name="Tritt A."/>
            <person name="Tisserant E."/>
            <person name="Crous P.W."/>
            <person name="Henrissat B."/>
            <person name="Nehls U."/>
            <person name="Egli S."/>
            <person name="Spatafora J.W."/>
            <person name="Grigoriev I.V."/>
            <person name="Martin F.M."/>
        </authorList>
    </citation>
    <scope>NUCLEOTIDE SEQUENCE [LARGE SCALE GENOMIC DNA]</scope>
    <source>
        <strain evidence="2 3">CBS 207.34</strain>
    </source>
</reference>
<feature type="compositionally biased region" description="Basic residues" evidence="1">
    <location>
        <begin position="75"/>
        <end position="89"/>
    </location>
</feature>
<evidence type="ECO:0000313" key="3">
    <source>
        <dbReference type="Proteomes" id="UP000250140"/>
    </source>
</evidence>
<dbReference type="AlphaFoldDB" id="A0A8E2JYH2"/>
<sequence>MDQAFSRWTWTEHGERVGWHIFFCRSQSSDRGNTGTAHAGSLKSTKKTTGCGKPGVQARRALSKRPTGGGLGKGHVWKAARSLRQRQGRHAVTMQLPTTSNCPPAQGSGEGHAPGRSQANFSLLRNVQKGGPAQSREEATWTASSLGDAGSGRG</sequence>
<proteinExistence type="predicted"/>
<gene>
    <name evidence="2" type="ORF">AOQ84DRAFT_224199</name>
</gene>
<organism evidence="2 3">
    <name type="scientific">Glonium stellatum</name>
    <dbReference type="NCBI Taxonomy" id="574774"/>
    <lineage>
        <taxon>Eukaryota</taxon>
        <taxon>Fungi</taxon>
        <taxon>Dikarya</taxon>
        <taxon>Ascomycota</taxon>
        <taxon>Pezizomycotina</taxon>
        <taxon>Dothideomycetes</taxon>
        <taxon>Pleosporomycetidae</taxon>
        <taxon>Gloniales</taxon>
        <taxon>Gloniaceae</taxon>
        <taxon>Glonium</taxon>
    </lineage>
</organism>
<evidence type="ECO:0000256" key="1">
    <source>
        <dbReference type="SAM" id="MobiDB-lite"/>
    </source>
</evidence>
<evidence type="ECO:0000313" key="2">
    <source>
        <dbReference type="EMBL" id="OCL13802.1"/>
    </source>
</evidence>
<name>A0A8E2JYH2_9PEZI</name>
<dbReference type="Proteomes" id="UP000250140">
    <property type="component" value="Unassembled WGS sequence"/>
</dbReference>
<dbReference type="EMBL" id="KV748667">
    <property type="protein sequence ID" value="OCL13802.1"/>
    <property type="molecule type" value="Genomic_DNA"/>
</dbReference>
<keyword evidence="3" id="KW-1185">Reference proteome</keyword>
<accession>A0A8E2JYH2</accession>
<protein>
    <submittedName>
        <fullName evidence="2">Uncharacterized protein</fullName>
    </submittedName>
</protein>